<proteinExistence type="predicted"/>
<dbReference type="AlphaFoldDB" id="K1RMN9"/>
<protein>
    <submittedName>
        <fullName evidence="3">Fem-1-like protein A</fullName>
    </submittedName>
</protein>
<accession>K1RMN9</accession>
<keyword evidence="1" id="KW-0677">Repeat</keyword>
<dbReference type="InterPro" id="IPR036770">
    <property type="entry name" value="Ankyrin_rpt-contain_sf"/>
</dbReference>
<evidence type="ECO:0000256" key="1">
    <source>
        <dbReference type="ARBA" id="ARBA00022737"/>
    </source>
</evidence>
<dbReference type="PANTHER" id="PTHR24198:SF165">
    <property type="entry name" value="ANKYRIN REPEAT-CONTAINING PROTEIN-RELATED"/>
    <property type="match status" value="1"/>
</dbReference>
<reference evidence="3" key="1">
    <citation type="journal article" date="2012" name="Nature">
        <title>The oyster genome reveals stress adaptation and complexity of shell formation.</title>
        <authorList>
            <person name="Zhang G."/>
            <person name="Fang X."/>
            <person name="Guo X."/>
            <person name="Li L."/>
            <person name="Luo R."/>
            <person name="Xu F."/>
            <person name="Yang P."/>
            <person name="Zhang L."/>
            <person name="Wang X."/>
            <person name="Qi H."/>
            <person name="Xiong Z."/>
            <person name="Que H."/>
            <person name="Xie Y."/>
            <person name="Holland P.W."/>
            <person name="Paps J."/>
            <person name="Zhu Y."/>
            <person name="Wu F."/>
            <person name="Chen Y."/>
            <person name="Wang J."/>
            <person name="Peng C."/>
            <person name="Meng J."/>
            <person name="Yang L."/>
            <person name="Liu J."/>
            <person name="Wen B."/>
            <person name="Zhang N."/>
            <person name="Huang Z."/>
            <person name="Zhu Q."/>
            <person name="Feng Y."/>
            <person name="Mount A."/>
            <person name="Hedgecock D."/>
            <person name="Xu Z."/>
            <person name="Liu Y."/>
            <person name="Domazet-Loso T."/>
            <person name="Du Y."/>
            <person name="Sun X."/>
            <person name="Zhang S."/>
            <person name="Liu B."/>
            <person name="Cheng P."/>
            <person name="Jiang X."/>
            <person name="Li J."/>
            <person name="Fan D."/>
            <person name="Wang W."/>
            <person name="Fu W."/>
            <person name="Wang T."/>
            <person name="Wang B."/>
            <person name="Zhang J."/>
            <person name="Peng Z."/>
            <person name="Li Y."/>
            <person name="Li N."/>
            <person name="Wang J."/>
            <person name="Chen M."/>
            <person name="He Y."/>
            <person name="Tan F."/>
            <person name="Song X."/>
            <person name="Zheng Q."/>
            <person name="Huang R."/>
            <person name="Yang H."/>
            <person name="Du X."/>
            <person name="Chen L."/>
            <person name="Yang M."/>
            <person name="Gaffney P.M."/>
            <person name="Wang S."/>
            <person name="Luo L."/>
            <person name="She Z."/>
            <person name="Ming Y."/>
            <person name="Huang W."/>
            <person name="Zhang S."/>
            <person name="Huang B."/>
            <person name="Zhang Y."/>
            <person name="Qu T."/>
            <person name="Ni P."/>
            <person name="Miao G."/>
            <person name="Wang J."/>
            <person name="Wang Q."/>
            <person name="Steinberg C.E."/>
            <person name="Wang H."/>
            <person name="Li N."/>
            <person name="Qian L."/>
            <person name="Zhang G."/>
            <person name="Li Y."/>
            <person name="Yang H."/>
            <person name="Liu X."/>
            <person name="Wang J."/>
            <person name="Yin Y."/>
            <person name="Wang J."/>
        </authorList>
    </citation>
    <scope>NUCLEOTIDE SEQUENCE [LARGE SCALE GENOMIC DNA]</scope>
    <source>
        <strain evidence="3">05x7-T-G4-1.051#20</strain>
    </source>
</reference>
<organism evidence="3">
    <name type="scientific">Magallana gigas</name>
    <name type="common">Pacific oyster</name>
    <name type="synonym">Crassostrea gigas</name>
    <dbReference type="NCBI Taxonomy" id="29159"/>
    <lineage>
        <taxon>Eukaryota</taxon>
        <taxon>Metazoa</taxon>
        <taxon>Spiralia</taxon>
        <taxon>Lophotrochozoa</taxon>
        <taxon>Mollusca</taxon>
        <taxon>Bivalvia</taxon>
        <taxon>Autobranchia</taxon>
        <taxon>Pteriomorphia</taxon>
        <taxon>Ostreida</taxon>
        <taxon>Ostreoidea</taxon>
        <taxon>Ostreidae</taxon>
        <taxon>Magallana</taxon>
    </lineage>
</organism>
<name>K1RMN9_MAGGI</name>
<dbReference type="SUPFAM" id="SSF48403">
    <property type="entry name" value="Ankyrin repeat"/>
    <property type="match status" value="2"/>
</dbReference>
<dbReference type="PROSITE" id="PS50088">
    <property type="entry name" value="ANK_REPEAT"/>
    <property type="match status" value="2"/>
</dbReference>
<evidence type="ECO:0000256" key="2">
    <source>
        <dbReference type="ARBA" id="ARBA00023043"/>
    </source>
</evidence>
<dbReference type="HOGENOM" id="CLU_406117_0_0_1"/>
<keyword evidence="2" id="KW-0040">ANK repeat</keyword>
<dbReference type="SMART" id="SM00248">
    <property type="entry name" value="ANK"/>
    <property type="match status" value="6"/>
</dbReference>
<dbReference type="PANTHER" id="PTHR24198">
    <property type="entry name" value="ANKYRIN REPEAT AND PROTEIN KINASE DOMAIN-CONTAINING PROTEIN"/>
    <property type="match status" value="1"/>
</dbReference>
<dbReference type="EMBL" id="JH816435">
    <property type="protein sequence ID" value="EKC35651.1"/>
    <property type="molecule type" value="Genomic_DNA"/>
</dbReference>
<dbReference type="Gene3D" id="1.25.40.20">
    <property type="entry name" value="Ankyrin repeat-containing domain"/>
    <property type="match status" value="2"/>
</dbReference>
<dbReference type="InterPro" id="IPR002110">
    <property type="entry name" value="Ankyrin_rpt"/>
</dbReference>
<dbReference type="Pfam" id="PF12796">
    <property type="entry name" value="Ank_2"/>
    <property type="match status" value="1"/>
</dbReference>
<sequence length="677" mass="77149">MYILCIDESAAPLKWSWLRLKHLHYSQGVTIHSAPLKEEQRGRSIEMDNLFKEFRDQWCSFNVQTLKDFLENLDKETRRDLVNRKCPKEDMNVLFYYCGLKDNSRLTTKEQIEIVKYLLEECGADVEMTGKEVVVEDNNSVHHAPPLWLTAIRGNVPLATVLLDHGADVNGRSNSQSAAVRTACYKNDEKMVGFLISRGADINIPNKYGSTCLMNAVKSASLVKLLIEKGANINARETKKMKLTAFHYSIHNESIDSFTLLLGSGADPTIPDKYGDSPLRNAACFLQPAMTELLRLKTQVSEYDVIESLELLGAASADDEEFVQSEEYWQNALELREKHGIQKEVKPPLPILGSRLEHTNSEELEEVCDFDEDQRRESVLIKWRILGPLHEEFLYTLLQYGCNRADNYKTLQIFICAHDLYIERNKPLHENNVYSLKVMIKIARNIVKQASVEERSMIIEDIFGKFVDVITQIQSVVYKGKYKTTSERSNVYNSLLFTSIYFAKFLLDVEKDSERFLIACKKLVAINPKFVSPCEGTLLHALIDPIFFHEKGKGFSSIGYDLLLDLDLIDLLLKSGLDVNSFDNDGLTCLHRFLRQAPVSKDPVLFLMDHGAHVDTVARDGENCLDLLRKTTILSDELKYRSLKCMAALVIGKFKIPYDGIIPFTLNPFVGLHHQKE</sequence>
<gene>
    <name evidence="3" type="ORF">CGI_10020342</name>
</gene>
<dbReference type="InParanoid" id="K1RMN9"/>
<evidence type="ECO:0000313" key="3">
    <source>
        <dbReference type="EMBL" id="EKC35651.1"/>
    </source>
</evidence>